<evidence type="ECO:0000256" key="2">
    <source>
        <dbReference type="SAM" id="Phobius"/>
    </source>
</evidence>
<sequence length="151" mass="16837">LIYLKWRQPTKDIILSQLACSSVLTVIAFAVAFLPRKLLHRKRPNRIIHSTQNQNRPRATREGTPSRELGSLLDGLHLGDSGGREQSQMNAGQDHSPPLSSVSSCTTSLRRRRGPFDSMKRPVLAPPRFRLGNQQPSMSQYSASNPFMSSS</sequence>
<feature type="compositionally biased region" description="Polar residues" evidence="1">
    <location>
        <begin position="48"/>
        <end position="57"/>
    </location>
</feature>
<evidence type="ECO:0000256" key="1">
    <source>
        <dbReference type="SAM" id="MobiDB-lite"/>
    </source>
</evidence>
<evidence type="ECO:0000313" key="3">
    <source>
        <dbReference type="WBParaSite" id="ASIM_0000280001-mRNA-1"/>
    </source>
</evidence>
<proteinExistence type="predicted"/>
<protein>
    <submittedName>
        <fullName evidence="3">G_PROTEIN_RECEP_F3_4 domain-containing protein</fullName>
    </submittedName>
</protein>
<dbReference type="AlphaFoldDB" id="A0A0M3J5G9"/>
<name>A0A0M3J5G9_ANISI</name>
<reference evidence="3" key="1">
    <citation type="submission" date="2017-02" db="UniProtKB">
        <authorList>
            <consortium name="WormBaseParasite"/>
        </authorList>
    </citation>
    <scope>IDENTIFICATION</scope>
</reference>
<keyword evidence="2" id="KW-0812">Transmembrane</keyword>
<keyword evidence="2" id="KW-0472">Membrane</keyword>
<feature type="compositionally biased region" description="Polar residues" evidence="1">
    <location>
        <begin position="132"/>
        <end position="151"/>
    </location>
</feature>
<organism evidence="3">
    <name type="scientific">Anisakis simplex</name>
    <name type="common">Herring worm</name>
    <dbReference type="NCBI Taxonomy" id="6269"/>
    <lineage>
        <taxon>Eukaryota</taxon>
        <taxon>Metazoa</taxon>
        <taxon>Ecdysozoa</taxon>
        <taxon>Nematoda</taxon>
        <taxon>Chromadorea</taxon>
        <taxon>Rhabditida</taxon>
        <taxon>Spirurina</taxon>
        <taxon>Ascaridomorpha</taxon>
        <taxon>Ascaridoidea</taxon>
        <taxon>Anisakidae</taxon>
        <taxon>Anisakis</taxon>
        <taxon>Anisakis simplex complex</taxon>
    </lineage>
</organism>
<accession>A0A0M3J5G9</accession>
<keyword evidence="2" id="KW-1133">Transmembrane helix</keyword>
<feature type="region of interest" description="Disordered" evidence="1">
    <location>
        <begin position="45"/>
        <end position="151"/>
    </location>
</feature>
<feature type="compositionally biased region" description="Low complexity" evidence="1">
    <location>
        <begin position="69"/>
        <end position="79"/>
    </location>
</feature>
<feature type="transmembrane region" description="Helical" evidence="2">
    <location>
        <begin position="13"/>
        <end position="34"/>
    </location>
</feature>
<feature type="compositionally biased region" description="Polar residues" evidence="1">
    <location>
        <begin position="84"/>
        <end position="108"/>
    </location>
</feature>
<dbReference type="WBParaSite" id="ASIM_0000280001-mRNA-1">
    <property type="protein sequence ID" value="ASIM_0000280001-mRNA-1"/>
    <property type="gene ID" value="ASIM_0000280001"/>
</dbReference>